<evidence type="ECO:0000313" key="4">
    <source>
        <dbReference type="EMBL" id="PMP72965.1"/>
    </source>
</evidence>
<dbReference type="EMBL" id="PNIN01000007">
    <property type="protein sequence ID" value="PMP72965.1"/>
    <property type="molecule type" value="Genomic_DNA"/>
</dbReference>
<evidence type="ECO:0000256" key="2">
    <source>
        <dbReference type="ARBA" id="ARBA00023054"/>
    </source>
</evidence>
<dbReference type="PANTHER" id="PTHR32347:SF23">
    <property type="entry name" value="BLL5650 PROTEIN"/>
    <property type="match status" value="1"/>
</dbReference>
<evidence type="ECO:0000256" key="1">
    <source>
        <dbReference type="ARBA" id="ARBA00004196"/>
    </source>
</evidence>
<keyword evidence="2 3" id="KW-0175">Coiled coil</keyword>
<sequence>MKKILTLLFIIILNISCTKDDGKIVISGRIEADEINFSFKYPGMIEEINFSEGDFVLKDTILARIKANDIKAQVNRSKIEEKTASTAMDAKYLQYQSALNRIEQLKIKKQFLTDSINNEILMAENNVKNADHKLKMDRINIQKARANFEKIKNDYERFKVLYNENAIPKQKFDEIEAAYKISQEDLSLTEESLKISEKNFLSAQNSLAISKARKKEIEAIEKEIKAAEKDIGIIKKEIEIASLNKLKTIELTNELTSHLEDTIIKAPNNMIITKKFFQKGEIIAAGQSLAVGYNPQEIYFRGFVPEPLLGKIKLNMEGDLKIDSYPNKSFKGKITFINSRSEFTPKDVQTPQERVKQVFLIKAKIEDKKNILKPGMPADFIIKTE</sequence>
<dbReference type="AlphaFoldDB" id="A0A2J6WRG0"/>
<dbReference type="SUPFAM" id="SSF111369">
    <property type="entry name" value="HlyD-like secretion proteins"/>
    <property type="match status" value="1"/>
</dbReference>
<dbReference type="Gene3D" id="2.40.50.100">
    <property type="match status" value="1"/>
</dbReference>
<dbReference type="PANTHER" id="PTHR32347">
    <property type="entry name" value="EFFLUX SYSTEM COMPONENT YKNX-RELATED"/>
    <property type="match status" value="1"/>
</dbReference>
<name>A0A2J6WRG0_9BACT</name>
<dbReference type="Gene3D" id="1.10.287.470">
    <property type="entry name" value="Helix hairpin bin"/>
    <property type="match status" value="1"/>
</dbReference>
<evidence type="ECO:0000313" key="5">
    <source>
        <dbReference type="Proteomes" id="UP000242881"/>
    </source>
</evidence>
<feature type="coiled-coil region" evidence="3">
    <location>
        <begin position="210"/>
        <end position="237"/>
    </location>
</feature>
<dbReference type="Gene3D" id="2.40.30.170">
    <property type="match status" value="1"/>
</dbReference>
<evidence type="ECO:0000256" key="3">
    <source>
        <dbReference type="SAM" id="Coils"/>
    </source>
</evidence>
<accession>A0A2J6WRG0</accession>
<comment type="subcellular location">
    <subcellularLocation>
        <location evidence="1">Cell envelope</location>
    </subcellularLocation>
</comment>
<reference evidence="4 5" key="1">
    <citation type="submission" date="2018-01" db="EMBL/GenBank/DDBJ databases">
        <title>Metagenomic assembled genomes from two thermal pools in the Uzon Caldera, Kamchatka, Russia.</title>
        <authorList>
            <person name="Wilkins L."/>
            <person name="Ettinger C."/>
        </authorList>
    </citation>
    <scope>NUCLEOTIDE SEQUENCE [LARGE SCALE GENOMIC DNA]</scope>
    <source>
        <strain evidence="4">ZAV-05</strain>
    </source>
</reference>
<dbReference type="RefSeq" id="WP_424606018.1">
    <property type="nucleotide sequence ID" value="NZ_JBNAVA010000010.1"/>
</dbReference>
<dbReference type="GO" id="GO:0030313">
    <property type="term" value="C:cell envelope"/>
    <property type="evidence" value="ECO:0007669"/>
    <property type="project" value="UniProtKB-SubCell"/>
</dbReference>
<comment type="caution">
    <text evidence="4">The sequence shown here is derived from an EMBL/GenBank/DDBJ whole genome shotgun (WGS) entry which is preliminary data.</text>
</comment>
<organism evidence="4 5">
    <name type="scientific">Calditerrivibrio nitroreducens</name>
    <dbReference type="NCBI Taxonomy" id="477976"/>
    <lineage>
        <taxon>Bacteria</taxon>
        <taxon>Pseudomonadati</taxon>
        <taxon>Deferribacterota</taxon>
        <taxon>Deferribacteres</taxon>
        <taxon>Deferribacterales</taxon>
        <taxon>Calditerrivibrionaceae</taxon>
    </lineage>
</organism>
<gene>
    <name evidence="4" type="ORF">C0187_00440</name>
</gene>
<proteinExistence type="predicted"/>
<dbReference type="PRINTS" id="PR01490">
    <property type="entry name" value="RTXTOXIND"/>
</dbReference>
<dbReference type="Proteomes" id="UP000242881">
    <property type="component" value="Unassembled WGS sequence"/>
</dbReference>
<dbReference type="InterPro" id="IPR050465">
    <property type="entry name" value="UPF0194_transport"/>
</dbReference>
<protein>
    <submittedName>
        <fullName evidence="4">Uncharacterized protein</fullName>
    </submittedName>
</protein>